<feature type="domain" description="Flagellar hook-associated protein FlgK helical" evidence="9">
    <location>
        <begin position="89"/>
        <end position="322"/>
    </location>
</feature>
<dbReference type="SUPFAM" id="SSF64518">
    <property type="entry name" value="Phase 1 flagellin"/>
    <property type="match status" value="1"/>
</dbReference>
<accession>A0A5J6ZCS4</accession>
<dbReference type="GO" id="GO:0009424">
    <property type="term" value="C:bacterial-type flagellum hook"/>
    <property type="evidence" value="ECO:0007669"/>
    <property type="project" value="UniProtKB-UniRule"/>
</dbReference>
<evidence type="ECO:0000256" key="6">
    <source>
        <dbReference type="ARBA" id="ARBA00023143"/>
    </source>
</evidence>
<dbReference type="Proteomes" id="UP000325981">
    <property type="component" value="Chromosome"/>
</dbReference>
<keyword evidence="10" id="KW-0282">Flagellum</keyword>
<dbReference type="InterPro" id="IPR002371">
    <property type="entry name" value="FlgK"/>
</dbReference>
<evidence type="ECO:0000256" key="2">
    <source>
        <dbReference type="ARBA" id="ARBA00004613"/>
    </source>
</evidence>
<comment type="subcellular location">
    <subcellularLocation>
        <location evidence="1 7">Bacterial flagellum</location>
    </subcellularLocation>
    <subcellularLocation>
        <location evidence="2 7">Secreted</location>
    </subcellularLocation>
</comment>
<protein>
    <recommendedName>
        <fullName evidence="4 7">Flagellar hook-associated protein 1</fullName>
        <shortName evidence="7">HAP1</shortName>
    </recommendedName>
</protein>
<sequence length="543" mass="63204">MSSILTSTISNINAIQILIDNTSEKVLNPNYRNSSERVSVENNIDESNANAGVRIQKVYDEYNNFIEEEKRKTSERVQDEQTRIEEYLKLEDLFIEKIHVFNDLMNKLYSSIQENIVNRNQNVFNEEIETNLKNIISELKIFHDKLNLLENDVRNNILEKIKKANILINKIYNLNIDIHYFPVKEAPNGIYKYIAERDQLVDELNDIIGVTVIKDNDNFEVRLNSGMSLIKNDKKKNLMILTSNTDEKYVSVAYWDENEKKLKKMEHMIPSGSLGGLFSFRREELKNAKNKLGQLTVNFADSINENHTLGYDLLGNIGKQVFNISEPQIISSSKNQSNPFTSIKWMSTNEAEDTDYVVSMRNNHWIVQRLRDQTIFEPEIYQNNNNTYLTFDGMELKIEGNNNEGNMYMIKPYAKTLDELELLIVENSPFAFSSTNDISQQNKNNAIIIQNLNKDKLVNKKDTLGMSYLKFLKSISYKCNDLEEKVPFKRQMIKILQNKKLSVSDDINEDYQKLSYEQKCYIANVKILKMAESIFNDIIDCYS</sequence>
<feature type="domain" description="Flagellar hook-associated protein 1 D2-like" evidence="8">
    <location>
        <begin position="331"/>
        <end position="412"/>
    </location>
</feature>
<dbReference type="PANTHER" id="PTHR30033:SF2">
    <property type="entry name" value="FLAGELLAR HOOK PROTEIN"/>
    <property type="match status" value="1"/>
</dbReference>
<dbReference type="PANTHER" id="PTHR30033">
    <property type="entry name" value="FLAGELLAR HOOK-ASSOCIATED PROTEIN 1"/>
    <property type="match status" value="1"/>
</dbReference>
<keyword evidence="5 7" id="KW-0964">Secreted</keyword>
<comment type="similarity">
    <text evidence="3 7">Belongs to the flagella basal body rod proteins family.</text>
</comment>
<dbReference type="OrthoDB" id="9802553at2"/>
<keyword evidence="6 7" id="KW-0975">Bacterial flagellum</keyword>
<dbReference type="GO" id="GO:0005198">
    <property type="term" value="F:structural molecule activity"/>
    <property type="evidence" value="ECO:0007669"/>
    <property type="project" value="UniProtKB-UniRule"/>
</dbReference>
<dbReference type="Pfam" id="PF22638">
    <property type="entry name" value="FlgK_D1"/>
    <property type="match status" value="1"/>
</dbReference>
<evidence type="ECO:0000256" key="3">
    <source>
        <dbReference type="ARBA" id="ARBA00009677"/>
    </source>
</evidence>
<dbReference type="EMBL" id="CP042427">
    <property type="protein sequence ID" value="QFQ32517.1"/>
    <property type="molecule type" value="Genomic_DNA"/>
</dbReference>
<evidence type="ECO:0000256" key="1">
    <source>
        <dbReference type="ARBA" id="ARBA00004365"/>
    </source>
</evidence>
<gene>
    <name evidence="7" type="primary">flgK</name>
    <name evidence="10" type="ORF">FQV33_00690</name>
</gene>
<dbReference type="GO" id="GO:0044780">
    <property type="term" value="P:bacterial-type flagellum assembly"/>
    <property type="evidence" value="ECO:0007669"/>
    <property type="project" value="InterPro"/>
</dbReference>
<dbReference type="RefSeq" id="WP_158347700.1">
    <property type="nucleotide sequence ID" value="NZ_CP042427.1"/>
</dbReference>
<dbReference type="Pfam" id="PF21158">
    <property type="entry name" value="flgK_1st_1"/>
    <property type="match status" value="1"/>
</dbReference>
<dbReference type="PRINTS" id="PR01005">
    <property type="entry name" value="FLGHOOKAP1"/>
</dbReference>
<dbReference type="InterPro" id="IPR053927">
    <property type="entry name" value="FlgK_helical"/>
</dbReference>
<evidence type="ECO:0000256" key="7">
    <source>
        <dbReference type="RuleBase" id="RU362065"/>
    </source>
</evidence>
<reference evidence="10 11" key="1">
    <citation type="submission" date="2019-07" db="EMBL/GenBank/DDBJ databases">
        <title>Buchnera limit thermal tolerance of host aphids.</title>
        <authorList>
            <person name="Zhang B."/>
            <person name="Moran N."/>
        </authorList>
    </citation>
    <scope>NUCLEOTIDE SEQUENCE [LARGE SCALE GENOMIC DNA]</scope>
    <source>
        <strain evidence="10 11">Afa-UT1</strain>
    </source>
</reference>
<evidence type="ECO:0000259" key="8">
    <source>
        <dbReference type="Pfam" id="PF21158"/>
    </source>
</evidence>
<dbReference type="InterPro" id="IPR049119">
    <property type="entry name" value="FlgK_D2-like"/>
</dbReference>
<keyword evidence="10" id="KW-0969">Cilium</keyword>
<evidence type="ECO:0000313" key="11">
    <source>
        <dbReference type="Proteomes" id="UP000325981"/>
    </source>
</evidence>
<evidence type="ECO:0000256" key="5">
    <source>
        <dbReference type="ARBA" id="ARBA00022525"/>
    </source>
</evidence>
<evidence type="ECO:0000256" key="4">
    <source>
        <dbReference type="ARBA" id="ARBA00016244"/>
    </source>
</evidence>
<evidence type="ECO:0000313" key="10">
    <source>
        <dbReference type="EMBL" id="QFQ32517.1"/>
    </source>
</evidence>
<proteinExistence type="inferred from homology"/>
<organism evidence="10 11">
    <name type="scientific">Buchnera aphidicola</name>
    <name type="common">Aphis fabae</name>
    <dbReference type="NCBI Taxonomy" id="571430"/>
    <lineage>
        <taxon>Bacteria</taxon>
        <taxon>Pseudomonadati</taxon>
        <taxon>Pseudomonadota</taxon>
        <taxon>Gammaproteobacteria</taxon>
        <taxon>Enterobacterales</taxon>
        <taxon>Erwiniaceae</taxon>
        <taxon>Buchnera</taxon>
    </lineage>
</organism>
<keyword evidence="10" id="KW-0966">Cell projection</keyword>
<name>A0A5J6ZCS4_9GAMM</name>
<dbReference type="AlphaFoldDB" id="A0A5J6ZCS4"/>
<evidence type="ECO:0000259" key="9">
    <source>
        <dbReference type="Pfam" id="PF22638"/>
    </source>
</evidence>
<dbReference type="GO" id="GO:0005576">
    <property type="term" value="C:extracellular region"/>
    <property type="evidence" value="ECO:0007669"/>
    <property type="project" value="UniProtKB-SubCell"/>
</dbReference>